<organism evidence="1 2">
    <name type="scientific">Nocardioides vastitatis</name>
    <dbReference type="NCBI Taxonomy" id="2568655"/>
    <lineage>
        <taxon>Bacteria</taxon>
        <taxon>Bacillati</taxon>
        <taxon>Actinomycetota</taxon>
        <taxon>Actinomycetes</taxon>
        <taxon>Propionibacteriales</taxon>
        <taxon>Nocardioidaceae</taxon>
        <taxon>Nocardioides</taxon>
    </lineage>
</organism>
<keyword evidence="2" id="KW-1185">Reference proteome</keyword>
<evidence type="ECO:0000313" key="2">
    <source>
        <dbReference type="Proteomes" id="UP001596072"/>
    </source>
</evidence>
<protein>
    <submittedName>
        <fullName evidence="1">Uncharacterized protein</fullName>
    </submittedName>
</protein>
<comment type="caution">
    <text evidence="1">The sequence shown here is derived from an EMBL/GenBank/DDBJ whole genome shotgun (WGS) entry which is preliminary data.</text>
</comment>
<sequence>MTDEELGPYRKVDQAVVERDRFWAQVRRRHPDVDIVLLEPAGDAEDALGQPTVAIETVRSVADELTQAWRSIVSVVADRGSVQAPAVRWGIGAGGHALLVEKALQGLGSHAGAGLLRDIAFRIGADGWRMRPTTRDDRPLLRATNGLLDLQAEAGAGATVLTLATGVMPVAEADRVVVRADVRGEVESWA</sequence>
<reference evidence="2" key="1">
    <citation type="journal article" date="2019" name="Int. J. Syst. Evol. Microbiol.">
        <title>The Global Catalogue of Microorganisms (GCM) 10K type strain sequencing project: providing services to taxonomists for standard genome sequencing and annotation.</title>
        <authorList>
            <consortium name="The Broad Institute Genomics Platform"/>
            <consortium name="The Broad Institute Genome Sequencing Center for Infectious Disease"/>
            <person name="Wu L."/>
            <person name="Ma J."/>
        </authorList>
    </citation>
    <scope>NUCLEOTIDE SEQUENCE [LARGE SCALE GENOMIC DNA]</scope>
    <source>
        <strain evidence="2">YIM 94188</strain>
    </source>
</reference>
<accession>A0ABW0ZEA7</accession>
<evidence type="ECO:0000313" key="1">
    <source>
        <dbReference type="EMBL" id="MFC5728847.1"/>
    </source>
</evidence>
<dbReference type="Proteomes" id="UP001596072">
    <property type="component" value="Unassembled WGS sequence"/>
</dbReference>
<gene>
    <name evidence="1" type="ORF">ACFPQB_07945</name>
</gene>
<name>A0ABW0ZEA7_9ACTN</name>
<dbReference type="EMBL" id="JBHSNS010000002">
    <property type="protein sequence ID" value="MFC5728847.1"/>
    <property type="molecule type" value="Genomic_DNA"/>
</dbReference>
<dbReference type="RefSeq" id="WP_136435199.1">
    <property type="nucleotide sequence ID" value="NZ_JBHSNS010000002.1"/>
</dbReference>
<proteinExistence type="predicted"/>